<feature type="binding site" evidence="11">
    <location>
        <position position="40"/>
    </location>
    <ligand>
        <name>Mg(2+)</name>
        <dbReference type="ChEBI" id="CHEBI:18420"/>
    </ligand>
</feature>
<dbReference type="SUPFAM" id="SSF46785">
    <property type="entry name" value="Winged helix' DNA-binding domain"/>
    <property type="match status" value="1"/>
</dbReference>
<dbReference type="EMBL" id="AE000657">
    <property type="protein sequence ID" value="AAC07099.1"/>
    <property type="molecule type" value="Genomic_DNA"/>
</dbReference>
<sequence>MKYILFATAGHVDHGKTTLIKTLTGIDTDRLPEEKKRGLSIDIGFAYIDFPDINTRLEIIDVPGHERFIKNAIAGICSASGLILVVDPNEGIMPQTIEHLRVAKSFGIKHGIAVLTKMDKVDEELAHIAEEELIAFLEKEEMNMEIVKVSAVTGQGIEDLKNSIKKLLESINNLNKHKPLRIFVDSAFVVKGYGTVLRGSCFEGEVKEGDKVVVEPIGVISRVRKMQNHGVFVKKAVAGERIALNLPEVDAKKVKRGFLILKPESYEKSNVLIVKTEIDLKPGKIYQVFFGMRETVGKISVIDKGIYLVRLKENAIVRRGDKLVVLDSSGNFLGGAEVLHPKVRVTKKAFIKKNIKDLLENFECYLLKERGPIGLKLEFFKRITGVSPKVANLKPESIEIRGVYYLKGFIENLKLKIKKFLDTELQNAFGVDKEKVKSMFSLNEELLKYILDELKTYKIVNELIIDERKSDLEKNEDFQKLMSILKGGIKEEREIILEGIPKEILTLSIKRKYAHRIGEYLIISDELLKKYINELKELGKTFNVQQAKNKLGLTRKYLIPLLEYLDYLGLTVREGNERRWKR</sequence>
<dbReference type="NCBIfam" id="TIGR00475">
    <property type="entry name" value="selB"/>
    <property type="match status" value="1"/>
</dbReference>
<evidence type="ECO:0000256" key="1">
    <source>
        <dbReference type="ARBA" id="ARBA00004496"/>
    </source>
</evidence>
<dbReference type="InterPro" id="IPR050055">
    <property type="entry name" value="EF-Tu_GTPase"/>
</dbReference>
<keyword evidence="11" id="KW-0479">Metal-binding</keyword>
<dbReference type="Pfam" id="PF22154">
    <property type="entry name" value="SelB_WH2"/>
    <property type="match status" value="1"/>
</dbReference>
<dbReference type="Gene3D" id="3.40.50.300">
    <property type="entry name" value="P-loop containing nucleotide triphosphate hydrolases"/>
    <property type="match status" value="1"/>
</dbReference>
<reference evidence="11" key="2">
    <citation type="journal article" date="2015" name="Nucleic Acids Res.">
        <title>Crystal structure of the full-length bacterial selenocysteine-specific elongation factor SelB.</title>
        <authorList>
            <person name="Itoh Y."/>
            <person name="Sekine S."/>
            <person name="Yokoyama S."/>
        </authorList>
    </citation>
    <scope>X-RAY CRYSTALLOGRAPHY (3.19 ANGSTROMS) IN COMPLEX WITH MG(2+)</scope>
</reference>
<evidence type="ECO:0000256" key="4">
    <source>
        <dbReference type="ARBA" id="ARBA00022917"/>
    </source>
</evidence>
<feature type="domain" description="Tr-type G" evidence="8">
    <location>
        <begin position="1"/>
        <end position="174"/>
    </location>
</feature>
<dbReference type="InterPro" id="IPR009000">
    <property type="entry name" value="Transl_B-barrel_sf"/>
</dbReference>
<protein>
    <recommendedName>
        <fullName evidence="2">Selenocysteine-specific elongation factor</fullName>
    </recommendedName>
    <alternativeName>
        <fullName evidence="7">SelB translation factor</fullName>
    </alternativeName>
</protein>
<dbReference type="InterPro" id="IPR048638">
    <property type="entry name" value="SelB-like_WHD3"/>
</dbReference>
<dbReference type="Gene3D" id="1.10.10.10">
    <property type="entry name" value="Winged helix-like DNA-binding domain superfamily/Winged helix DNA-binding domain"/>
    <property type="match status" value="1"/>
</dbReference>
<keyword evidence="10" id="KW-1185">Reference proteome</keyword>
<dbReference type="PDB" id="4ZU9">
    <property type="method" value="X-ray"/>
    <property type="resolution" value="3.19 A"/>
    <property type="chains" value="A=1-582"/>
</dbReference>
<dbReference type="InterPro" id="IPR027417">
    <property type="entry name" value="P-loop_NTPase"/>
</dbReference>
<dbReference type="InterPro" id="IPR005225">
    <property type="entry name" value="Small_GTP-bd"/>
</dbReference>
<dbReference type="GO" id="GO:0005525">
    <property type="term" value="F:GTP binding"/>
    <property type="evidence" value="ECO:0007669"/>
    <property type="project" value="UniProtKB-KW"/>
</dbReference>
<dbReference type="CDD" id="cd04171">
    <property type="entry name" value="SelB"/>
    <property type="match status" value="1"/>
</dbReference>
<dbReference type="InterPro" id="IPR054405">
    <property type="entry name" value="SelB_WH2"/>
</dbReference>
<evidence type="ECO:0000256" key="6">
    <source>
        <dbReference type="ARBA" id="ARBA00025526"/>
    </source>
</evidence>
<dbReference type="eggNOG" id="COG3276">
    <property type="taxonomic scope" value="Bacteria"/>
</dbReference>
<dbReference type="GO" id="GO:0006414">
    <property type="term" value="P:translational elongation"/>
    <property type="evidence" value="ECO:0000318"/>
    <property type="project" value="GO_Central"/>
</dbReference>
<dbReference type="STRING" id="224324.aq_1033"/>
<dbReference type="NCBIfam" id="TIGR00231">
    <property type="entry name" value="small_GTP"/>
    <property type="match status" value="1"/>
</dbReference>
<dbReference type="Pfam" id="PF21580">
    <property type="entry name" value="SelB_WHD3"/>
    <property type="match status" value="1"/>
</dbReference>
<dbReference type="FunCoup" id="O67141">
    <property type="interactions" value="91"/>
</dbReference>
<dbReference type="Pfam" id="PF09107">
    <property type="entry name" value="WHD_3rd_SelB"/>
    <property type="match status" value="1"/>
</dbReference>
<dbReference type="GO" id="GO:0005737">
    <property type="term" value="C:cytoplasm"/>
    <property type="evidence" value="ECO:0007669"/>
    <property type="project" value="UniProtKB-SubCell"/>
</dbReference>
<keyword evidence="4" id="KW-0648">Protein biosynthesis</keyword>
<dbReference type="Gene3D" id="2.40.30.10">
    <property type="entry name" value="Translation factors"/>
    <property type="match status" value="1"/>
</dbReference>
<evidence type="ECO:0000259" key="8">
    <source>
        <dbReference type="PROSITE" id="PS51722"/>
    </source>
</evidence>
<dbReference type="InterPro" id="IPR015191">
    <property type="entry name" value="SelB_WHD4"/>
</dbReference>
<proteinExistence type="evidence at protein level"/>
<dbReference type="InParanoid" id="O67141"/>
<dbReference type="KEGG" id="aae:aq_1033"/>
<evidence type="ECO:0007829" key="11">
    <source>
        <dbReference type="PDB" id="4ZU9"/>
    </source>
</evidence>
<dbReference type="PANTHER" id="PTHR43721">
    <property type="entry name" value="ELONGATION FACTOR TU-RELATED"/>
    <property type="match status" value="1"/>
</dbReference>
<keyword evidence="3" id="KW-0963">Cytoplasm</keyword>
<dbReference type="GO" id="GO:0046872">
    <property type="term" value="F:metal ion binding"/>
    <property type="evidence" value="ECO:0007669"/>
    <property type="project" value="UniProtKB-KW"/>
</dbReference>
<dbReference type="Pfam" id="PF03144">
    <property type="entry name" value="GTP_EFTU_D2"/>
    <property type="match status" value="1"/>
</dbReference>
<reference evidence="9 10" key="1">
    <citation type="journal article" date="1998" name="Nature">
        <title>The complete genome of the hyperthermophilic bacterium Aquifex aeolicus.</title>
        <authorList>
            <person name="Deckert G."/>
            <person name="Warren P.V."/>
            <person name="Gaasterland T."/>
            <person name="Young W.G."/>
            <person name="Lenox A.L."/>
            <person name="Graham D.E."/>
            <person name="Overbeek R."/>
            <person name="Snead M.A."/>
            <person name="Keller M."/>
            <person name="Aujay M."/>
            <person name="Huber R."/>
            <person name="Feldman R.A."/>
            <person name="Short J.M."/>
            <person name="Olson G.J."/>
            <person name="Swanson R.V."/>
        </authorList>
    </citation>
    <scope>NUCLEOTIDE SEQUENCE [LARGE SCALE GENOMIC DNA]</scope>
    <source>
        <strain evidence="9 10">VF5</strain>
    </source>
</reference>
<dbReference type="GO" id="GO:0001514">
    <property type="term" value="P:selenocysteine incorporation"/>
    <property type="evidence" value="ECO:0007669"/>
    <property type="project" value="InterPro"/>
</dbReference>
<dbReference type="InterPro" id="IPR004161">
    <property type="entry name" value="EFTu-like_2"/>
</dbReference>
<keyword evidence="9" id="KW-0251">Elongation factor</keyword>
<keyword evidence="5" id="KW-0342">GTP-binding</keyword>
<dbReference type="InterPro" id="IPR000795">
    <property type="entry name" value="T_Tr_GTP-bd_dom"/>
</dbReference>
<evidence type="ECO:0000313" key="10">
    <source>
        <dbReference type="Proteomes" id="UP000000798"/>
    </source>
</evidence>
<dbReference type="OrthoDB" id="9804504at2"/>
<dbReference type="GO" id="GO:0003924">
    <property type="term" value="F:GTPase activity"/>
    <property type="evidence" value="ECO:0007669"/>
    <property type="project" value="InterPro"/>
</dbReference>
<dbReference type="EnsemblBacteria" id="AAC07099">
    <property type="protein sequence ID" value="AAC07099"/>
    <property type="gene ID" value="aq_1033"/>
</dbReference>
<dbReference type="Proteomes" id="UP000000798">
    <property type="component" value="Chromosome"/>
</dbReference>
<dbReference type="PROSITE" id="PS51722">
    <property type="entry name" value="G_TR_2"/>
    <property type="match status" value="1"/>
</dbReference>
<accession>O67141</accession>
<evidence type="ECO:0000256" key="5">
    <source>
        <dbReference type="ARBA" id="ARBA00023134"/>
    </source>
</evidence>
<gene>
    <name evidence="9" type="primary">selB</name>
    <name evidence="9" type="ordered locus">aq_1033</name>
</gene>
<dbReference type="PDBsum" id="4ZU9"/>
<dbReference type="InterPro" id="IPR036390">
    <property type="entry name" value="WH_DNA-bd_sf"/>
</dbReference>
<evidence type="ECO:0000256" key="3">
    <source>
        <dbReference type="ARBA" id="ARBA00022490"/>
    </source>
</evidence>
<dbReference type="Pfam" id="PF22153">
    <property type="entry name" value="SelB_WH1"/>
    <property type="match status" value="1"/>
</dbReference>
<dbReference type="InterPro" id="IPR054404">
    <property type="entry name" value="SelB_WH1"/>
</dbReference>
<dbReference type="Pfam" id="PF00009">
    <property type="entry name" value="GTP_EFTU"/>
    <property type="match status" value="1"/>
</dbReference>
<name>O67141_AQUAE</name>
<dbReference type="SUPFAM" id="SSF52540">
    <property type="entry name" value="P-loop containing nucleoside triphosphate hydrolases"/>
    <property type="match status" value="1"/>
</dbReference>
<dbReference type="InterPro" id="IPR036388">
    <property type="entry name" value="WH-like_DNA-bd_sf"/>
</dbReference>
<dbReference type="AlphaFoldDB" id="O67141"/>
<dbReference type="PATRIC" id="fig|224324.8.peg.806"/>
<dbReference type="PIR" id="B70389">
    <property type="entry name" value="B70389"/>
</dbReference>
<dbReference type="RefSeq" id="WP_010880642.1">
    <property type="nucleotide sequence ID" value="NC_000918.1"/>
</dbReference>
<feature type="binding site" evidence="11">
    <location>
        <position position="17"/>
    </location>
    <ligand>
        <name>Mg(2+)</name>
        <dbReference type="ChEBI" id="CHEBI:18420"/>
    </ligand>
</feature>
<dbReference type="GO" id="GO:0003723">
    <property type="term" value="F:RNA binding"/>
    <property type="evidence" value="ECO:0007669"/>
    <property type="project" value="InterPro"/>
</dbReference>
<organism evidence="9 10">
    <name type="scientific">Aquifex aeolicus (strain VF5)</name>
    <dbReference type="NCBI Taxonomy" id="224324"/>
    <lineage>
        <taxon>Bacteria</taxon>
        <taxon>Pseudomonadati</taxon>
        <taxon>Aquificota</taxon>
        <taxon>Aquificia</taxon>
        <taxon>Aquificales</taxon>
        <taxon>Aquificaceae</taxon>
        <taxon>Aquifex</taxon>
    </lineage>
</organism>
<dbReference type="CDD" id="cd03696">
    <property type="entry name" value="SelB_II"/>
    <property type="match status" value="1"/>
</dbReference>
<dbReference type="GO" id="GO:0003746">
    <property type="term" value="F:translation elongation factor activity"/>
    <property type="evidence" value="ECO:0000318"/>
    <property type="project" value="GO_Central"/>
</dbReference>
<keyword evidence="5" id="KW-0547">Nucleotide-binding</keyword>
<dbReference type="InterPro" id="IPR004535">
    <property type="entry name" value="Transl_elong_SelB"/>
</dbReference>
<feature type="binding site" evidence="11">
    <location>
        <position position="61"/>
    </location>
    <ligand>
        <name>Mg(2+)</name>
        <dbReference type="ChEBI" id="CHEBI:18420"/>
    </ligand>
</feature>
<evidence type="ECO:0000313" key="9">
    <source>
        <dbReference type="EMBL" id="AAC07099.1"/>
    </source>
</evidence>
<evidence type="ECO:0000256" key="7">
    <source>
        <dbReference type="ARBA" id="ARBA00031615"/>
    </source>
</evidence>
<dbReference type="PRINTS" id="PR00315">
    <property type="entry name" value="ELONGATNFCT"/>
</dbReference>
<evidence type="ECO:0000256" key="2">
    <source>
        <dbReference type="ARBA" id="ARBA00015953"/>
    </source>
</evidence>
<dbReference type="HOGENOM" id="CLU_023030_3_0_0"/>
<dbReference type="PANTHER" id="PTHR43721:SF22">
    <property type="entry name" value="ELONGATION FACTOR TU, MITOCHONDRIAL"/>
    <property type="match status" value="1"/>
</dbReference>
<comment type="subcellular location">
    <subcellularLocation>
        <location evidence="1">Cytoplasm</location>
    </subcellularLocation>
</comment>
<dbReference type="SMR" id="O67141"/>
<dbReference type="SUPFAM" id="SSF50447">
    <property type="entry name" value="Translation proteins"/>
    <property type="match status" value="1"/>
</dbReference>
<keyword evidence="11" id="KW-0002">3D-structure</keyword>
<comment type="function">
    <text evidence="6">Translation factor necessary for the incorporation of selenocysteine into proteins. It probably replaces EF-Tu for the insertion of selenocysteine directed by the UGA codon. SelB binds GTP and GDP.</text>
</comment>
<dbReference type="EvolutionaryTrace" id="O67141"/>